<keyword evidence="1" id="KW-0175">Coiled coil</keyword>
<evidence type="ECO:0000313" key="4">
    <source>
        <dbReference type="Proteomes" id="UP000241120"/>
    </source>
</evidence>
<dbReference type="AlphaFoldDB" id="A0A2R6BK64"/>
<evidence type="ECO:0000256" key="2">
    <source>
        <dbReference type="SAM" id="MobiDB-lite"/>
    </source>
</evidence>
<dbReference type="Gene3D" id="1.10.1270.10">
    <property type="entry name" value="TrpR-like"/>
    <property type="match status" value="1"/>
</dbReference>
<dbReference type="Proteomes" id="UP000241120">
    <property type="component" value="Unassembled WGS sequence"/>
</dbReference>
<sequence>MRRGKEKEEELREKVEELLREGKTYKQIRRELRVSPNTIAKVKQGLLASKTRKTYTAQRPPQQQSVKPRFNPPPTRHETTKLGLRPHGSKAEDAVRRIANHYYGYGYNHNSYPKTTHPTTKKKEQSPPQQQSQPRTSEPQPTKEEWEDILRDRLRRQQQTKQPPPQRRARSAWIHTPEEVMAQAFDMLDDGYDPDEVRRELCIHHRDWLKALDEYRRYEKEVKEAMTGKPEKHKKEQEEIDLVDEYNKAFMKAAKLKMQLLVMKQTGLLTD</sequence>
<reference evidence="3 4" key="1">
    <citation type="submission" date="2017-04" db="EMBL/GenBank/DDBJ databases">
        <title>Novel microbial lineages endemic to geothermal iron-oxide mats fill important gaps in the evolutionary history of Archaea.</title>
        <authorList>
            <person name="Jay Z.J."/>
            <person name="Beam J.P."/>
            <person name="Dlakic M."/>
            <person name="Rusch D.B."/>
            <person name="Kozubal M.A."/>
            <person name="Inskeep W.P."/>
        </authorList>
    </citation>
    <scope>NUCLEOTIDE SEQUENCE [LARGE SCALE GENOMIC DNA]</scope>
    <source>
        <strain evidence="3">ECH_B_1</strain>
    </source>
</reference>
<feature type="region of interest" description="Disordered" evidence="2">
    <location>
        <begin position="44"/>
        <end position="144"/>
    </location>
</feature>
<feature type="compositionally biased region" description="Low complexity" evidence="2">
    <location>
        <begin position="100"/>
        <end position="118"/>
    </location>
</feature>
<protein>
    <submittedName>
        <fullName evidence="3">Uncharacterized protein</fullName>
    </submittedName>
</protein>
<feature type="compositionally biased region" description="Low complexity" evidence="2">
    <location>
        <begin position="126"/>
        <end position="140"/>
    </location>
</feature>
<dbReference type="InterPro" id="IPR038116">
    <property type="entry name" value="TrpR-like_sf"/>
</dbReference>
<feature type="compositionally biased region" description="Polar residues" evidence="2">
    <location>
        <begin position="54"/>
        <end position="66"/>
    </location>
</feature>
<comment type="caution">
    <text evidence="3">The sequence shown here is derived from an EMBL/GenBank/DDBJ whole genome shotgun (WGS) entry which is preliminary data.</text>
</comment>
<proteinExistence type="predicted"/>
<accession>A0A2R6BK64</accession>
<feature type="coiled-coil region" evidence="1">
    <location>
        <begin position="1"/>
        <end position="28"/>
    </location>
</feature>
<gene>
    <name evidence="3" type="ORF">B9Q05_12195</name>
</gene>
<evidence type="ECO:0000313" key="3">
    <source>
        <dbReference type="EMBL" id="PSN99016.1"/>
    </source>
</evidence>
<organism evidence="3 4">
    <name type="scientific">Candidatus Marsarchaeota G2 archaeon ECH_B_1</name>
    <dbReference type="NCBI Taxonomy" id="1978159"/>
    <lineage>
        <taxon>Archaea</taxon>
        <taxon>Candidatus Marsarchaeota</taxon>
        <taxon>Candidatus Marsarchaeota group 2</taxon>
    </lineage>
</organism>
<dbReference type="EMBL" id="NEXG01000048">
    <property type="protein sequence ID" value="PSN99016.1"/>
    <property type="molecule type" value="Genomic_DNA"/>
</dbReference>
<name>A0A2R6BK64_9ARCH</name>
<evidence type="ECO:0000256" key="1">
    <source>
        <dbReference type="SAM" id="Coils"/>
    </source>
</evidence>